<reference evidence="3" key="1">
    <citation type="submission" date="2022-10" db="EMBL/GenBank/DDBJ databases">
        <title>Genome assembly of Pristionchus species.</title>
        <authorList>
            <person name="Yoshida K."/>
            <person name="Sommer R.J."/>
        </authorList>
    </citation>
    <scope>NUCLEOTIDE SEQUENCE [LARGE SCALE GENOMIC DNA]</scope>
    <source>
        <strain evidence="3">RS5460</strain>
    </source>
</reference>
<evidence type="ECO:0000313" key="3">
    <source>
        <dbReference type="Proteomes" id="UP001328107"/>
    </source>
</evidence>
<feature type="non-terminal residue" evidence="2">
    <location>
        <position position="1"/>
    </location>
</feature>
<dbReference type="EMBL" id="BTRK01000003">
    <property type="protein sequence ID" value="GMR43498.1"/>
    <property type="molecule type" value="Genomic_DNA"/>
</dbReference>
<organism evidence="2 3">
    <name type="scientific">Pristionchus mayeri</name>
    <dbReference type="NCBI Taxonomy" id="1317129"/>
    <lineage>
        <taxon>Eukaryota</taxon>
        <taxon>Metazoa</taxon>
        <taxon>Ecdysozoa</taxon>
        <taxon>Nematoda</taxon>
        <taxon>Chromadorea</taxon>
        <taxon>Rhabditida</taxon>
        <taxon>Rhabditina</taxon>
        <taxon>Diplogasteromorpha</taxon>
        <taxon>Diplogasteroidea</taxon>
        <taxon>Neodiplogasteridae</taxon>
        <taxon>Pristionchus</taxon>
    </lineage>
</organism>
<feature type="non-terminal residue" evidence="2">
    <location>
        <position position="79"/>
    </location>
</feature>
<name>A0AAN4ZRI8_9BILA</name>
<comment type="caution">
    <text evidence="2">The sequence shown here is derived from an EMBL/GenBank/DDBJ whole genome shotgun (WGS) entry which is preliminary data.</text>
</comment>
<evidence type="ECO:0000313" key="2">
    <source>
        <dbReference type="EMBL" id="GMR43498.1"/>
    </source>
</evidence>
<evidence type="ECO:0000256" key="1">
    <source>
        <dbReference type="SAM" id="MobiDB-lite"/>
    </source>
</evidence>
<dbReference type="AlphaFoldDB" id="A0AAN4ZRI8"/>
<dbReference type="Proteomes" id="UP001328107">
    <property type="component" value="Unassembled WGS sequence"/>
</dbReference>
<sequence length="79" mass="8892">IRCKRRQACSSGSSLIERLPNDRSHRGRKPVHRSLDTLLHIGVHPAFLTPGSCPLHSEWIHLHHDVVGSVRECKSLLSL</sequence>
<protein>
    <submittedName>
        <fullName evidence="2">Uncharacterized protein</fullName>
    </submittedName>
</protein>
<accession>A0AAN4ZRI8</accession>
<proteinExistence type="predicted"/>
<keyword evidence="3" id="KW-1185">Reference proteome</keyword>
<feature type="region of interest" description="Disordered" evidence="1">
    <location>
        <begin position="1"/>
        <end position="30"/>
    </location>
</feature>
<gene>
    <name evidence="2" type="ORF">PMAYCL1PPCAC_13693</name>
</gene>